<sequence>MANVTPRKRNQSFSKYGSLLYENPVKKVILDFTESMPPSPSGTPKKEISQINDINKENICYLFQGHHVSNQFNKYPLETACAVQKGDGVIPLKSPQQGSPFKSAMSTRSFYNRDKWYLNPLERKLIKESRSLCQKNDWGYNNPLSTLTEKKKHQKVFKKTNSKVKRNSTPKYHGSYKGIKTMTRNNVKPQQNRVIFKPTTGQEDNNHELDKSLAPAPRVLSLKVKPQVTLQSGAAFFVAGKKSHSLIKKVILDGQTTSELKANKFKPIVMMNPGLPAINEKETFESPKNKVISSKKWKLVEKSFSLKESHSENSKKESPESVTYPIFSTTSINHKSSLAFLEEPSSLGSGTTMNESSIVLKELQAQKTNKNTRELNKQLKDQFIIDAGQKHFGAIVCKSCGMYTAASPEDEEQHAHCHQRFLEGVKYVGWKKEHIVAEFWDGKIILVLPGDPKYAIRKAEDVCELVDNELGFKQVIPNCPSKIKTFLYISDEKKVIGCLIAEKIKQAFRVLSEPSSPDSPNHQMFDNQRDWQCSSTPEPALCDISRIWVFSLMRRKGIARRLVDTVRNWFMFGCFLSTNEIAFSDPTPDGKAFATKYCNTPNFLVYNFIS</sequence>
<evidence type="ECO:0008006" key="15">
    <source>
        <dbReference type="Google" id="ProtNLM"/>
    </source>
</evidence>
<evidence type="ECO:0000256" key="7">
    <source>
        <dbReference type="ARBA" id="ARBA00023242"/>
    </source>
</evidence>
<dbReference type="GO" id="GO:0007064">
    <property type="term" value="P:mitotic sister chromatid cohesion"/>
    <property type="evidence" value="ECO:0000318"/>
    <property type="project" value="GO_Central"/>
</dbReference>
<accession>F6WCQ3</accession>
<dbReference type="Proteomes" id="UP000002280">
    <property type="component" value="Chromosome 2"/>
</dbReference>
<evidence type="ECO:0000256" key="1">
    <source>
        <dbReference type="ARBA" id="ARBA00004123"/>
    </source>
</evidence>
<reference evidence="13" key="3">
    <citation type="submission" date="2025-09" db="UniProtKB">
        <authorList>
            <consortium name="Ensembl"/>
        </authorList>
    </citation>
    <scope>IDENTIFICATION</scope>
</reference>
<keyword evidence="9" id="KW-0012">Acyltransferase</keyword>
<keyword evidence="5" id="KW-0863">Zinc-finger</keyword>
<dbReference type="Pfam" id="PF13880">
    <property type="entry name" value="Acetyltransf_13"/>
    <property type="match status" value="1"/>
</dbReference>
<keyword evidence="3" id="KW-0808">Transferase</keyword>
<protein>
    <recommendedName>
        <fullName evidence="15">Establishment of sister chromatid cohesion N-acetyltransferase 2</fullName>
    </recommendedName>
</protein>
<evidence type="ECO:0000259" key="11">
    <source>
        <dbReference type="Pfam" id="PF13878"/>
    </source>
</evidence>
<evidence type="ECO:0000256" key="5">
    <source>
        <dbReference type="ARBA" id="ARBA00022771"/>
    </source>
</evidence>
<keyword evidence="8" id="KW-0131">Cell cycle</keyword>
<keyword evidence="6" id="KW-0862">Zinc</keyword>
<comment type="similarity">
    <text evidence="2">Belongs to the acetyltransferase family. ECO subfamily.</text>
</comment>
<dbReference type="FunCoup" id="F6WCQ3">
    <property type="interactions" value="1123"/>
</dbReference>
<keyword evidence="14" id="KW-1185">Reference proteome</keyword>
<dbReference type="GO" id="GO:0008270">
    <property type="term" value="F:zinc ion binding"/>
    <property type="evidence" value="ECO:0007669"/>
    <property type="project" value="UniProtKB-KW"/>
</dbReference>
<dbReference type="GO" id="GO:0005634">
    <property type="term" value="C:nucleus"/>
    <property type="evidence" value="ECO:0000318"/>
    <property type="project" value="GO_Central"/>
</dbReference>
<name>F6WCQ3_MONDO</name>
<comment type="subcellular location">
    <subcellularLocation>
        <location evidence="1">Nucleus</location>
    </subcellularLocation>
</comment>
<dbReference type="Ensembl" id="ENSMODT00000009133.4">
    <property type="protein sequence ID" value="ENSMODP00000008956.3"/>
    <property type="gene ID" value="ENSMODG00000007226.4"/>
</dbReference>
<dbReference type="GeneTree" id="ENSGT00940000158598"/>
<dbReference type="GO" id="GO:0000785">
    <property type="term" value="C:chromatin"/>
    <property type="evidence" value="ECO:0000318"/>
    <property type="project" value="GO_Central"/>
</dbReference>
<reference evidence="13" key="2">
    <citation type="submission" date="2025-08" db="UniProtKB">
        <authorList>
            <consortium name="Ensembl"/>
        </authorList>
    </citation>
    <scope>IDENTIFICATION</scope>
</reference>
<dbReference type="GO" id="GO:0061733">
    <property type="term" value="F:protein-lysine-acetyltransferase activity"/>
    <property type="evidence" value="ECO:0000318"/>
    <property type="project" value="GO_Central"/>
</dbReference>
<dbReference type="OMA" id="FGTTVCK"/>
<dbReference type="Pfam" id="PF13878">
    <property type="entry name" value="zf-C2H2_3"/>
    <property type="match status" value="1"/>
</dbReference>
<gene>
    <name evidence="13" type="primary">LOC100028093</name>
</gene>
<dbReference type="InterPro" id="IPR028009">
    <property type="entry name" value="ESCO_Acetyltransf_dom"/>
</dbReference>
<evidence type="ECO:0000256" key="6">
    <source>
        <dbReference type="ARBA" id="ARBA00022833"/>
    </source>
</evidence>
<dbReference type="InParanoid" id="F6WCQ3"/>
<evidence type="ECO:0000256" key="2">
    <source>
        <dbReference type="ARBA" id="ARBA00005816"/>
    </source>
</evidence>
<evidence type="ECO:0000256" key="4">
    <source>
        <dbReference type="ARBA" id="ARBA00022723"/>
    </source>
</evidence>
<dbReference type="Bgee" id="ENSMODG00000007226">
    <property type="expression patterns" value="Expressed in forelimb bud and 11 other cell types or tissues"/>
</dbReference>
<evidence type="ECO:0000313" key="14">
    <source>
        <dbReference type="Proteomes" id="UP000002280"/>
    </source>
</evidence>
<proteinExistence type="inferred from homology"/>
<evidence type="ECO:0000313" key="13">
    <source>
        <dbReference type="Ensembl" id="ENSMODP00000008956.3"/>
    </source>
</evidence>
<keyword evidence="7" id="KW-0539">Nucleus</keyword>
<evidence type="ECO:0000259" key="12">
    <source>
        <dbReference type="Pfam" id="PF13880"/>
    </source>
</evidence>
<dbReference type="PANTHER" id="PTHR45884">
    <property type="entry name" value="N-ACETYLTRANSFERASE ECO"/>
    <property type="match status" value="1"/>
</dbReference>
<dbReference type="eggNOG" id="KOG3014">
    <property type="taxonomic scope" value="Eukaryota"/>
</dbReference>
<dbReference type="AlphaFoldDB" id="F6WCQ3"/>
<organism evidence="13 14">
    <name type="scientific">Monodelphis domestica</name>
    <name type="common">Gray short-tailed opossum</name>
    <dbReference type="NCBI Taxonomy" id="13616"/>
    <lineage>
        <taxon>Eukaryota</taxon>
        <taxon>Metazoa</taxon>
        <taxon>Chordata</taxon>
        <taxon>Craniata</taxon>
        <taxon>Vertebrata</taxon>
        <taxon>Euteleostomi</taxon>
        <taxon>Mammalia</taxon>
        <taxon>Metatheria</taxon>
        <taxon>Didelphimorphia</taxon>
        <taxon>Didelphidae</taxon>
        <taxon>Monodelphis</taxon>
    </lineage>
</organism>
<feature type="domain" description="N-acetyltransferase ESCO acetyl-transferase" evidence="12">
    <location>
        <begin position="538"/>
        <end position="606"/>
    </location>
</feature>
<comment type="catalytic activity">
    <reaction evidence="10">
        <text>L-lysyl-[protein] + acetyl-CoA = N(6)-acetyl-L-lysyl-[protein] + CoA + H(+)</text>
        <dbReference type="Rhea" id="RHEA:45948"/>
        <dbReference type="Rhea" id="RHEA-COMP:9752"/>
        <dbReference type="Rhea" id="RHEA-COMP:10731"/>
        <dbReference type="ChEBI" id="CHEBI:15378"/>
        <dbReference type="ChEBI" id="CHEBI:29969"/>
        <dbReference type="ChEBI" id="CHEBI:57287"/>
        <dbReference type="ChEBI" id="CHEBI:57288"/>
        <dbReference type="ChEBI" id="CHEBI:61930"/>
    </reaction>
</comment>
<dbReference type="PANTHER" id="PTHR45884:SF3">
    <property type="entry name" value="N-ACETYLTRANSFERASE ESCO2"/>
    <property type="match status" value="1"/>
</dbReference>
<evidence type="ECO:0000256" key="3">
    <source>
        <dbReference type="ARBA" id="ARBA00022679"/>
    </source>
</evidence>
<keyword evidence="4" id="KW-0479">Metal-binding</keyword>
<evidence type="ECO:0000256" key="8">
    <source>
        <dbReference type="ARBA" id="ARBA00023306"/>
    </source>
</evidence>
<evidence type="ECO:0000256" key="9">
    <source>
        <dbReference type="ARBA" id="ARBA00023315"/>
    </source>
</evidence>
<evidence type="ECO:0000256" key="10">
    <source>
        <dbReference type="ARBA" id="ARBA00047902"/>
    </source>
</evidence>
<dbReference type="STRING" id="13616.ENSMODP00000008956"/>
<dbReference type="HOGENOM" id="CLU_031546_1_0_1"/>
<feature type="domain" description="N-acetyltransferase ESCO zinc-finger" evidence="11">
    <location>
        <begin position="382"/>
        <end position="420"/>
    </location>
</feature>
<reference evidence="13 14" key="1">
    <citation type="journal article" date="2007" name="Nature">
        <title>Genome of the marsupial Monodelphis domestica reveals innovation in non-coding sequences.</title>
        <authorList>
            <person name="Mikkelsen T.S."/>
            <person name="Wakefield M.J."/>
            <person name="Aken B."/>
            <person name="Amemiya C.T."/>
            <person name="Chang J.L."/>
            <person name="Duke S."/>
            <person name="Garber M."/>
            <person name="Gentles A.J."/>
            <person name="Goodstadt L."/>
            <person name="Heger A."/>
            <person name="Jurka J."/>
            <person name="Kamal M."/>
            <person name="Mauceli E."/>
            <person name="Searle S.M."/>
            <person name="Sharpe T."/>
            <person name="Baker M.L."/>
            <person name="Batzer M.A."/>
            <person name="Benos P.V."/>
            <person name="Belov K."/>
            <person name="Clamp M."/>
            <person name="Cook A."/>
            <person name="Cuff J."/>
            <person name="Das R."/>
            <person name="Davidow L."/>
            <person name="Deakin J.E."/>
            <person name="Fazzari M.J."/>
            <person name="Glass J.L."/>
            <person name="Grabherr M."/>
            <person name="Greally J.M."/>
            <person name="Gu W."/>
            <person name="Hore T.A."/>
            <person name="Huttley G.A."/>
            <person name="Kleber M."/>
            <person name="Jirtle R.L."/>
            <person name="Koina E."/>
            <person name="Lee J.T."/>
            <person name="Mahony S."/>
            <person name="Marra M.A."/>
            <person name="Miller R.D."/>
            <person name="Nicholls R.D."/>
            <person name="Oda M."/>
            <person name="Papenfuss A.T."/>
            <person name="Parra Z.E."/>
            <person name="Pollock D.D."/>
            <person name="Ray D.A."/>
            <person name="Schein J.E."/>
            <person name="Speed T.P."/>
            <person name="Thompson K."/>
            <person name="VandeBerg J.L."/>
            <person name="Wade C.M."/>
            <person name="Walker J.A."/>
            <person name="Waters P.D."/>
            <person name="Webber C."/>
            <person name="Weidman J.R."/>
            <person name="Xie X."/>
            <person name="Zody M.C."/>
            <person name="Baldwin J."/>
            <person name="Abdouelleil A."/>
            <person name="Abdulkadir J."/>
            <person name="Abebe A."/>
            <person name="Abera B."/>
            <person name="Abreu J."/>
            <person name="Acer S.C."/>
            <person name="Aftuck L."/>
            <person name="Alexander A."/>
            <person name="An P."/>
            <person name="Anderson E."/>
            <person name="Anderson S."/>
            <person name="Arachi H."/>
            <person name="Azer M."/>
            <person name="Bachantsang P."/>
            <person name="Barry A."/>
            <person name="Bayul T."/>
            <person name="Berlin A."/>
            <person name="Bessette D."/>
            <person name="Bloom T."/>
            <person name="Bloom T."/>
            <person name="Boguslavskiy L."/>
            <person name="Bonnet C."/>
            <person name="Boukhgalter B."/>
            <person name="Bourzgui I."/>
            <person name="Brown A."/>
            <person name="Cahill P."/>
            <person name="Channer S."/>
            <person name="Cheshatsang Y."/>
            <person name="Chuda L."/>
            <person name="Citroen M."/>
            <person name="Collymore A."/>
            <person name="Cooke P."/>
            <person name="Costello M."/>
            <person name="D'Aco K."/>
            <person name="Daza R."/>
            <person name="De Haan G."/>
            <person name="DeGray S."/>
            <person name="DeMaso C."/>
            <person name="Dhargay N."/>
            <person name="Dooley K."/>
            <person name="Dooley E."/>
            <person name="Doricent M."/>
            <person name="Dorje P."/>
            <person name="Dorjee K."/>
            <person name="Dupes A."/>
            <person name="Elong R."/>
            <person name="Falk J."/>
            <person name="Farina A."/>
            <person name="Faro S."/>
            <person name="Ferguson D."/>
            <person name="Fisher S."/>
            <person name="Foley C.D."/>
            <person name="Franke A."/>
            <person name="Friedrich D."/>
            <person name="Gadbois L."/>
            <person name="Gearin G."/>
            <person name="Gearin C.R."/>
            <person name="Giannoukos G."/>
            <person name="Goode T."/>
            <person name="Graham J."/>
            <person name="Grandbois E."/>
            <person name="Grewal S."/>
            <person name="Gyaltsen K."/>
            <person name="Hafez N."/>
            <person name="Hagos B."/>
            <person name="Hall J."/>
            <person name="Henson C."/>
            <person name="Hollinger A."/>
            <person name="Honan T."/>
            <person name="Huard M.D."/>
            <person name="Hughes L."/>
            <person name="Hurhula B."/>
            <person name="Husby M.E."/>
            <person name="Kamat A."/>
            <person name="Kanga B."/>
            <person name="Kashin S."/>
            <person name="Khazanovich D."/>
            <person name="Kisner P."/>
            <person name="Lance K."/>
            <person name="Lara M."/>
            <person name="Lee W."/>
            <person name="Lennon N."/>
            <person name="Letendre F."/>
            <person name="LeVine R."/>
            <person name="Lipovsky A."/>
            <person name="Liu X."/>
            <person name="Liu J."/>
            <person name="Liu S."/>
            <person name="Lokyitsang T."/>
            <person name="Lokyitsang Y."/>
            <person name="Lubonja R."/>
            <person name="Lui A."/>
            <person name="MacDonald P."/>
            <person name="Magnisalis V."/>
            <person name="Maru K."/>
            <person name="Matthews C."/>
            <person name="McCusker W."/>
            <person name="McDonough S."/>
            <person name="Mehta T."/>
            <person name="Meldrim J."/>
            <person name="Meneus L."/>
            <person name="Mihai O."/>
            <person name="Mihalev A."/>
            <person name="Mihova T."/>
            <person name="Mittelman R."/>
            <person name="Mlenga V."/>
            <person name="Montmayeur A."/>
            <person name="Mulrain L."/>
            <person name="Navidi A."/>
            <person name="Naylor J."/>
            <person name="Negash T."/>
            <person name="Nguyen T."/>
            <person name="Nguyen N."/>
            <person name="Nicol R."/>
            <person name="Norbu C."/>
            <person name="Norbu N."/>
            <person name="Novod N."/>
            <person name="O'Neill B."/>
            <person name="Osman S."/>
            <person name="Markiewicz E."/>
            <person name="Oyono O.L."/>
            <person name="Patti C."/>
            <person name="Phunkhang P."/>
            <person name="Pierre F."/>
            <person name="Priest M."/>
            <person name="Raghuraman S."/>
            <person name="Rege F."/>
            <person name="Reyes R."/>
            <person name="Rise C."/>
            <person name="Rogov P."/>
            <person name="Ross K."/>
            <person name="Ryan E."/>
            <person name="Settipalli S."/>
            <person name="Shea T."/>
            <person name="Sherpa N."/>
            <person name="Shi L."/>
            <person name="Shih D."/>
            <person name="Sparrow T."/>
            <person name="Spaulding J."/>
            <person name="Stalker J."/>
            <person name="Stange-Thomann N."/>
            <person name="Stavropoulos S."/>
            <person name="Stone C."/>
            <person name="Strader C."/>
            <person name="Tesfaye S."/>
            <person name="Thomson T."/>
            <person name="Thoulutsang Y."/>
            <person name="Thoulutsang D."/>
            <person name="Topham K."/>
            <person name="Topping I."/>
            <person name="Tsamla T."/>
            <person name="Vassiliev H."/>
            <person name="Vo A."/>
            <person name="Wangchuk T."/>
            <person name="Wangdi T."/>
            <person name="Weiand M."/>
            <person name="Wilkinson J."/>
            <person name="Wilson A."/>
            <person name="Yadav S."/>
            <person name="Young G."/>
            <person name="Yu Q."/>
            <person name="Zembek L."/>
            <person name="Zhong D."/>
            <person name="Zimmer A."/>
            <person name="Zwirko Z."/>
            <person name="Jaffe D.B."/>
            <person name="Alvarez P."/>
            <person name="Brockman W."/>
            <person name="Butler J."/>
            <person name="Chin C."/>
            <person name="Gnerre S."/>
            <person name="MacCallum I."/>
            <person name="Graves J.A."/>
            <person name="Ponting C.P."/>
            <person name="Breen M."/>
            <person name="Samollow P.B."/>
            <person name="Lander E.S."/>
            <person name="Lindblad-Toh K."/>
        </authorList>
    </citation>
    <scope>NUCLEOTIDE SEQUENCE [LARGE SCALE GENOMIC DNA]</scope>
</reference>
<dbReference type="InterPro" id="IPR028005">
    <property type="entry name" value="AcTrfase_ESCO_Znf_dom"/>
</dbReference>